<evidence type="ECO:0000313" key="1">
    <source>
        <dbReference type="EMBL" id="ERN20127.1"/>
    </source>
</evidence>
<sequence>MRTSGEATSCSRHPFSHIQCGKRPSVRSDLSDDVVFISPSNWTAGLCGGHWGCFTCKGPAFTWGLIQRG</sequence>
<organism evidence="1 2">
    <name type="scientific">Amborella trichopoda</name>
    <dbReference type="NCBI Taxonomy" id="13333"/>
    <lineage>
        <taxon>Eukaryota</taxon>
        <taxon>Viridiplantae</taxon>
        <taxon>Streptophyta</taxon>
        <taxon>Embryophyta</taxon>
        <taxon>Tracheophyta</taxon>
        <taxon>Spermatophyta</taxon>
        <taxon>Magnoliopsida</taxon>
        <taxon>Amborellales</taxon>
        <taxon>Amborellaceae</taxon>
        <taxon>Amborella</taxon>
    </lineage>
</organism>
<dbReference type="AlphaFoldDB" id="U5DFA2"/>
<dbReference type="Proteomes" id="UP000017836">
    <property type="component" value="Unassembled WGS sequence"/>
</dbReference>
<dbReference type="EMBL" id="KI392060">
    <property type="protein sequence ID" value="ERN20127.1"/>
    <property type="molecule type" value="Genomic_DNA"/>
</dbReference>
<reference evidence="2" key="1">
    <citation type="journal article" date="2013" name="Science">
        <title>The Amborella genome and the evolution of flowering plants.</title>
        <authorList>
            <consortium name="Amborella Genome Project"/>
        </authorList>
    </citation>
    <scope>NUCLEOTIDE SEQUENCE [LARGE SCALE GENOMIC DNA]</scope>
</reference>
<accession>U5DFA2</accession>
<proteinExistence type="predicted"/>
<dbReference type="HOGENOM" id="CLU_2779245_0_0_1"/>
<name>U5DFA2_AMBTC</name>
<gene>
    <name evidence="1" type="ORF">AMTR_s00066p00064850</name>
</gene>
<dbReference type="Gramene" id="ERN20127">
    <property type="protein sequence ID" value="ERN20127"/>
    <property type="gene ID" value="AMTR_s00066p00064850"/>
</dbReference>
<protein>
    <submittedName>
        <fullName evidence="1">Uncharacterized protein</fullName>
    </submittedName>
</protein>
<evidence type="ECO:0000313" key="2">
    <source>
        <dbReference type="Proteomes" id="UP000017836"/>
    </source>
</evidence>
<keyword evidence="2" id="KW-1185">Reference proteome</keyword>